<feature type="active site" description="Charge relay system" evidence="8 9">
    <location>
        <position position="538"/>
    </location>
</feature>
<evidence type="ECO:0000259" key="11">
    <source>
        <dbReference type="Pfam" id="PF00082"/>
    </source>
</evidence>
<dbReference type="Pfam" id="PF02225">
    <property type="entry name" value="PA"/>
    <property type="match status" value="1"/>
</dbReference>
<evidence type="ECO:0000256" key="3">
    <source>
        <dbReference type="ARBA" id="ARBA00022525"/>
    </source>
</evidence>
<dbReference type="Gene3D" id="3.40.50.200">
    <property type="entry name" value="Peptidase S8/S53 domain"/>
    <property type="match status" value="1"/>
</dbReference>
<evidence type="ECO:0000256" key="1">
    <source>
        <dbReference type="ARBA" id="ARBA00011073"/>
    </source>
</evidence>
<evidence type="ECO:0000256" key="2">
    <source>
        <dbReference type="ARBA" id="ARBA00022512"/>
    </source>
</evidence>
<feature type="domain" description="C5a peptidase/Subtilisin-like protease SBT2-like Fn3-like" evidence="13">
    <location>
        <begin position="614"/>
        <end position="732"/>
    </location>
</feature>
<evidence type="ECO:0000256" key="9">
    <source>
        <dbReference type="PROSITE-ProRule" id="PRU01240"/>
    </source>
</evidence>
<evidence type="ECO:0000256" key="10">
    <source>
        <dbReference type="SAM" id="SignalP"/>
    </source>
</evidence>
<evidence type="ECO:0000256" key="6">
    <source>
        <dbReference type="ARBA" id="ARBA00022801"/>
    </source>
</evidence>
<keyword evidence="2" id="KW-0134">Cell wall</keyword>
<dbReference type="InterPro" id="IPR036852">
    <property type="entry name" value="Peptidase_S8/S53_dom_sf"/>
</dbReference>
<dbReference type="PRINTS" id="PR00723">
    <property type="entry name" value="SUBTILISIN"/>
</dbReference>
<keyword evidence="3" id="KW-0964">Secreted</keyword>
<organism evidence="14 15">
    <name type="scientific">Stachybotrys elegans</name>
    <dbReference type="NCBI Taxonomy" id="80388"/>
    <lineage>
        <taxon>Eukaryota</taxon>
        <taxon>Fungi</taxon>
        <taxon>Dikarya</taxon>
        <taxon>Ascomycota</taxon>
        <taxon>Pezizomycotina</taxon>
        <taxon>Sordariomycetes</taxon>
        <taxon>Hypocreomycetidae</taxon>
        <taxon>Hypocreales</taxon>
        <taxon>Stachybotryaceae</taxon>
        <taxon>Stachybotrys</taxon>
    </lineage>
</organism>
<dbReference type="InterPro" id="IPR003137">
    <property type="entry name" value="PA_domain"/>
</dbReference>
<dbReference type="OrthoDB" id="10256524at2759"/>
<dbReference type="Proteomes" id="UP000813444">
    <property type="component" value="Unassembled WGS sequence"/>
</dbReference>
<evidence type="ECO:0000256" key="7">
    <source>
        <dbReference type="ARBA" id="ARBA00022825"/>
    </source>
</evidence>
<feature type="active site" description="Charge relay system" evidence="8 9">
    <location>
        <position position="166"/>
    </location>
</feature>
<evidence type="ECO:0000256" key="5">
    <source>
        <dbReference type="ARBA" id="ARBA00022729"/>
    </source>
</evidence>
<dbReference type="PROSITE" id="PS00137">
    <property type="entry name" value="SUBTILASE_HIS"/>
    <property type="match status" value="1"/>
</dbReference>
<keyword evidence="7 9" id="KW-0720">Serine protease</keyword>
<feature type="domain" description="Peptidase S8/S53" evidence="11">
    <location>
        <begin position="157"/>
        <end position="574"/>
    </location>
</feature>
<dbReference type="AlphaFoldDB" id="A0A8K0SWL3"/>
<feature type="chain" id="PRO_5035456840" evidence="10">
    <location>
        <begin position="21"/>
        <end position="902"/>
    </location>
</feature>
<dbReference type="InterPro" id="IPR015500">
    <property type="entry name" value="Peptidase_S8_subtilisin-rel"/>
</dbReference>
<dbReference type="EMBL" id="JAGPNK010000004">
    <property type="protein sequence ID" value="KAH7323272.1"/>
    <property type="molecule type" value="Genomic_DNA"/>
</dbReference>
<dbReference type="GO" id="GO:0006508">
    <property type="term" value="P:proteolysis"/>
    <property type="evidence" value="ECO:0007669"/>
    <property type="project" value="UniProtKB-KW"/>
</dbReference>
<dbReference type="InterPro" id="IPR022398">
    <property type="entry name" value="Peptidase_S8_His-AS"/>
</dbReference>
<sequence length="902" mass="96026">MVYFWRCLGIAAAFPTAIFAAISTRGKPDVVPSSYIVELHDASMSSDDFLGLVTDTTGVRATRRRDISSSLFHGLSFTLDASNDEDALVKRIASMPGVSWIAPVREITAPESRSQAAAGDATTWDVPHHLRARQAEGAEVVHQMTGVDKLRNEGYLGSGIKVAVVDSGIDYHHPALGGCFGEGCLVSFGADLVGDEIGKGPASEGDPFADCHSHGTHVSGLVAAQENPYGFTGVAPNVTLGHYRVLDCRGRGTTDLFIDAFSRAYDAGADVITASLGEYSGWSEEPWGTLIERIAKAGVPCLVAVGNDGYYGTFYASNGADGIGATGVGSVNQPLAPMFLTKASFSSGSNSSAQSFGWTPAVGKDFVNGTYSLYPLSLNSSEATDGCSTIPSNAPDLSDKIVLVRRGGCSFGIKAENIAAAGGRRMLIYNNEPSTYEMTISTEGIESAGMVPASTGQEWVEMIGTGSTINLQMVDEASAGKLYKVEEDTLAGGFTSYFTQWGPTNELFLLPTVLAPGSYMMSTFPLNKGGYAVESGTSMATPYLAGCIALLIEAKGKMSGTEINALLSSNARQNMFHDGRSEHPWLGPVIQQGGGHVNIYDAVHTTTIVNTSSISFNDTEHQSTQTFSIQNTGSGLVIYTLGNSGSGTVYALGPDGNPIPSLHDYGDFPETVTNYAQLSFSPPVAIIPAGQSATIQVSATAPEGLNESRIPIYNGYVTINGTNGDALTIPYLGVASNMKDAVILDTENGENYLFSSTSTDSISSGHIYHLPTPDHYDEDGNYTIPWFNLRLSMGSKLVRVDVKPTNGTSNTTEIGSHHILGSLSNFPKRFQPRNPVGPSTITWYGDLSDGSFVPEGSYSLLVRALKIFGDEEKEEDWDVVETPRFQIQYASRPQRLARTFKM</sequence>
<dbReference type="Gene3D" id="2.60.40.10">
    <property type="entry name" value="Immunoglobulins"/>
    <property type="match status" value="1"/>
</dbReference>
<dbReference type="CDD" id="cd07489">
    <property type="entry name" value="Peptidases_S8_5"/>
    <property type="match status" value="1"/>
</dbReference>
<dbReference type="InterPro" id="IPR010435">
    <property type="entry name" value="C5a/SBT2-like_Fn3"/>
</dbReference>
<dbReference type="PANTHER" id="PTHR43806">
    <property type="entry name" value="PEPTIDASE S8"/>
    <property type="match status" value="1"/>
</dbReference>
<dbReference type="PROSITE" id="PS00136">
    <property type="entry name" value="SUBTILASE_ASP"/>
    <property type="match status" value="1"/>
</dbReference>
<dbReference type="GO" id="GO:0016020">
    <property type="term" value="C:membrane"/>
    <property type="evidence" value="ECO:0007669"/>
    <property type="project" value="InterPro"/>
</dbReference>
<accession>A0A8K0SWL3</accession>
<dbReference type="Gene3D" id="3.50.30.30">
    <property type="match status" value="1"/>
</dbReference>
<feature type="signal peptide" evidence="10">
    <location>
        <begin position="1"/>
        <end position="20"/>
    </location>
</feature>
<evidence type="ECO:0000259" key="13">
    <source>
        <dbReference type="Pfam" id="PF06280"/>
    </source>
</evidence>
<dbReference type="SUPFAM" id="SSF52025">
    <property type="entry name" value="PA domain"/>
    <property type="match status" value="1"/>
</dbReference>
<keyword evidence="15" id="KW-1185">Reference proteome</keyword>
<evidence type="ECO:0000256" key="8">
    <source>
        <dbReference type="PIRSR" id="PIRSR615500-1"/>
    </source>
</evidence>
<dbReference type="InterPro" id="IPR023827">
    <property type="entry name" value="Peptidase_S8_Asp-AS"/>
</dbReference>
<dbReference type="PROSITE" id="PS51892">
    <property type="entry name" value="SUBTILASE"/>
    <property type="match status" value="1"/>
</dbReference>
<dbReference type="InterPro" id="IPR000209">
    <property type="entry name" value="Peptidase_S8/S53_dom"/>
</dbReference>
<name>A0A8K0SWL3_9HYPO</name>
<keyword evidence="4 9" id="KW-0645">Protease</keyword>
<dbReference type="Pfam" id="PF00082">
    <property type="entry name" value="Peptidase_S8"/>
    <property type="match status" value="1"/>
</dbReference>
<dbReference type="InterPro" id="IPR013783">
    <property type="entry name" value="Ig-like_fold"/>
</dbReference>
<dbReference type="GO" id="GO:0004252">
    <property type="term" value="F:serine-type endopeptidase activity"/>
    <property type="evidence" value="ECO:0007669"/>
    <property type="project" value="UniProtKB-UniRule"/>
</dbReference>
<keyword evidence="6 9" id="KW-0378">Hydrolase</keyword>
<keyword evidence="5 10" id="KW-0732">Signal</keyword>
<dbReference type="Pfam" id="PF06280">
    <property type="entry name" value="fn3_5"/>
    <property type="match status" value="1"/>
</dbReference>
<dbReference type="SUPFAM" id="SSF52743">
    <property type="entry name" value="Subtilisin-like"/>
    <property type="match status" value="1"/>
</dbReference>
<proteinExistence type="inferred from homology"/>
<feature type="active site" description="Charge relay system" evidence="8 9">
    <location>
        <position position="214"/>
    </location>
</feature>
<feature type="domain" description="PA" evidence="12">
    <location>
        <begin position="379"/>
        <end position="441"/>
    </location>
</feature>
<evidence type="ECO:0000259" key="12">
    <source>
        <dbReference type="Pfam" id="PF02225"/>
    </source>
</evidence>
<dbReference type="PANTHER" id="PTHR43806:SF66">
    <property type="entry name" value="SERIN ENDOPEPTIDASE"/>
    <property type="match status" value="1"/>
</dbReference>
<comment type="caution">
    <text evidence="14">The sequence shown here is derived from an EMBL/GenBank/DDBJ whole genome shotgun (WGS) entry which is preliminary data.</text>
</comment>
<dbReference type="InterPro" id="IPR034187">
    <property type="entry name" value="Peptidases_S8_5"/>
</dbReference>
<protein>
    <submittedName>
        <fullName evidence="14">Peptidase S8/S53 domain-containing protein</fullName>
    </submittedName>
</protein>
<comment type="similarity">
    <text evidence="1 9">Belongs to the peptidase S8 family.</text>
</comment>
<evidence type="ECO:0000313" key="14">
    <source>
        <dbReference type="EMBL" id="KAH7323272.1"/>
    </source>
</evidence>
<dbReference type="InterPro" id="IPR046450">
    <property type="entry name" value="PA_dom_sf"/>
</dbReference>
<evidence type="ECO:0000313" key="15">
    <source>
        <dbReference type="Proteomes" id="UP000813444"/>
    </source>
</evidence>
<reference evidence="14" key="1">
    <citation type="journal article" date="2021" name="Nat. Commun.">
        <title>Genetic determinants of endophytism in the Arabidopsis root mycobiome.</title>
        <authorList>
            <person name="Mesny F."/>
            <person name="Miyauchi S."/>
            <person name="Thiergart T."/>
            <person name="Pickel B."/>
            <person name="Atanasova L."/>
            <person name="Karlsson M."/>
            <person name="Huettel B."/>
            <person name="Barry K.W."/>
            <person name="Haridas S."/>
            <person name="Chen C."/>
            <person name="Bauer D."/>
            <person name="Andreopoulos W."/>
            <person name="Pangilinan J."/>
            <person name="LaButti K."/>
            <person name="Riley R."/>
            <person name="Lipzen A."/>
            <person name="Clum A."/>
            <person name="Drula E."/>
            <person name="Henrissat B."/>
            <person name="Kohler A."/>
            <person name="Grigoriev I.V."/>
            <person name="Martin F.M."/>
            <person name="Hacquard S."/>
        </authorList>
    </citation>
    <scope>NUCLEOTIDE SEQUENCE</scope>
    <source>
        <strain evidence="14">MPI-CAGE-CH-0235</strain>
    </source>
</reference>
<gene>
    <name evidence="14" type="ORF">B0I35DRAFT_194795</name>
</gene>
<evidence type="ECO:0000256" key="4">
    <source>
        <dbReference type="ARBA" id="ARBA00022670"/>
    </source>
</evidence>
<dbReference type="InterPro" id="IPR050131">
    <property type="entry name" value="Peptidase_S8_subtilisin-like"/>
</dbReference>